<feature type="domain" description="Tyrosine specific protein phosphatases" evidence="3">
    <location>
        <begin position="370"/>
        <end position="425"/>
    </location>
</feature>
<evidence type="ECO:0000259" key="2">
    <source>
        <dbReference type="PROSITE" id="PS50055"/>
    </source>
</evidence>
<evidence type="ECO:0000313" key="6">
    <source>
        <dbReference type="WBParaSite" id="TCLT_0000498601-mRNA-1"/>
    </source>
</evidence>
<dbReference type="Proteomes" id="UP000276776">
    <property type="component" value="Unassembled WGS sequence"/>
</dbReference>
<feature type="domain" description="Tyrosine-protein phosphatase" evidence="2">
    <location>
        <begin position="199"/>
        <end position="434"/>
    </location>
</feature>
<feature type="compositionally biased region" description="Polar residues" evidence="1">
    <location>
        <begin position="20"/>
        <end position="36"/>
    </location>
</feature>
<gene>
    <name evidence="4" type="ORF">TCLT_LOCUS4975</name>
</gene>
<protein>
    <submittedName>
        <fullName evidence="6">Protein-tyrosine phosphatase</fullName>
    </submittedName>
</protein>
<dbReference type="SUPFAM" id="SSF52799">
    <property type="entry name" value="(Phosphotyrosine protein) phosphatases II"/>
    <property type="match status" value="1"/>
</dbReference>
<evidence type="ECO:0000313" key="5">
    <source>
        <dbReference type="Proteomes" id="UP000276776"/>
    </source>
</evidence>
<dbReference type="InterPro" id="IPR016130">
    <property type="entry name" value="Tyr_Pase_AS"/>
</dbReference>
<evidence type="ECO:0000259" key="3">
    <source>
        <dbReference type="PROSITE" id="PS50056"/>
    </source>
</evidence>
<feature type="compositionally biased region" description="Basic and acidic residues" evidence="1">
    <location>
        <begin position="115"/>
        <end position="128"/>
    </location>
</feature>
<feature type="compositionally biased region" description="Basic residues" evidence="1">
    <location>
        <begin position="47"/>
        <end position="71"/>
    </location>
</feature>
<dbReference type="PROSITE" id="PS50055">
    <property type="entry name" value="TYR_PHOSPHATASE_PTP"/>
    <property type="match status" value="1"/>
</dbReference>
<accession>A0A158RBL8</accession>
<reference evidence="4 5" key="2">
    <citation type="submission" date="2018-11" db="EMBL/GenBank/DDBJ databases">
        <authorList>
            <consortium name="Pathogen Informatics"/>
        </authorList>
    </citation>
    <scope>NUCLEOTIDE SEQUENCE [LARGE SCALE GENOMIC DNA]</scope>
</reference>
<dbReference type="InterPro" id="IPR052782">
    <property type="entry name" value="Oocyte-zygote_transition_reg"/>
</dbReference>
<feature type="region of interest" description="Disordered" evidence="1">
    <location>
        <begin position="100"/>
        <end position="141"/>
    </location>
</feature>
<dbReference type="PANTHER" id="PTHR46163">
    <property type="entry name" value="TYROSINE-PROTEIN PHOSPHATASE-RELATED"/>
    <property type="match status" value="1"/>
</dbReference>
<feature type="region of interest" description="Disordered" evidence="1">
    <location>
        <begin position="1"/>
        <end position="71"/>
    </location>
</feature>
<dbReference type="InterPro" id="IPR000242">
    <property type="entry name" value="PTP_cat"/>
</dbReference>
<dbReference type="InterPro" id="IPR000387">
    <property type="entry name" value="Tyr_Pase_dom"/>
</dbReference>
<dbReference type="Gene3D" id="3.90.190.10">
    <property type="entry name" value="Protein tyrosine phosphatase superfamily"/>
    <property type="match status" value="1"/>
</dbReference>
<proteinExistence type="predicted"/>
<reference evidence="6" key="1">
    <citation type="submission" date="2016-04" db="UniProtKB">
        <authorList>
            <consortium name="WormBaseParasite"/>
        </authorList>
    </citation>
    <scope>IDENTIFICATION</scope>
</reference>
<dbReference type="OrthoDB" id="6144703at2759"/>
<dbReference type="WBParaSite" id="TCLT_0000498601-mRNA-1">
    <property type="protein sequence ID" value="TCLT_0000498601-mRNA-1"/>
    <property type="gene ID" value="TCLT_0000498601"/>
</dbReference>
<dbReference type="GO" id="GO:0004725">
    <property type="term" value="F:protein tyrosine phosphatase activity"/>
    <property type="evidence" value="ECO:0007669"/>
    <property type="project" value="InterPro"/>
</dbReference>
<dbReference type="PRINTS" id="PR00700">
    <property type="entry name" value="PRTYPHPHTASE"/>
</dbReference>
<dbReference type="AlphaFoldDB" id="A0A158RBL8"/>
<dbReference type="SMART" id="SM00404">
    <property type="entry name" value="PTPc_motif"/>
    <property type="match status" value="1"/>
</dbReference>
<dbReference type="InterPro" id="IPR003595">
    <property type="entry name" value="Tyr_Pase_cat"/>
</dbReference>
<keyword evidence="5" id="KW-1185">Reference proteome</keyword>
<dbReference type="SMART" id="SM00194">
    <property type="entry name" value="PTPc"/>
    <property type="match status" value="1"/>
</dbReference>
<evidence type="ECO:0000313" key="4">
    <source>
        <dbReference type="EMBL" id="VDN02167.1"/>
    </source>
</evidence>
<evidence type="ECO:0000256" key="1">
    <source>
        <dbReference type="SAM" id="MobiDB-lite"/>
    </source>
</evidence>
<dbReference type="Pfam" id="PF00102">
    <property type="entry name" value="Y_phosphatase"/>
    <property type="match status" value="1"/>
</dbReference>
<sequence length="474" mass="55140">MDRRVSSSPDVILPKRNENADNISISSQEKNSSNRFPSLPATLQKPLKSKRLKHSHSRGSHRRRRHRRHHLHYNYHRHQRTGQKRNPLIELITVPKNSPAKKVEISENGNSVTPDETHSSNKTVDSKKMPGNSGSEVTEKGKKEKIREASYWKFKKLIDLIVSWIRHVLDKGVTGIKAEYERLNQTPIMEILYGSPEDERNRYRDIGCIEKTRVILKNVDTEANYINANFIHSGKHKKRFICTQAPLETTTEDFWRMICQAQCEYIVMLCDFVENNMSVCAEYWPREEGQRMEYGDTEVRNTEITKIVVEENYVNYTATKSKLRIISRLGPHSCTHFYWPEWSDQMPSPSFEMLRRIGKDIRRSKFLRHPITVHCTTGVGRSATFLVIELVLEMLSEGQKCDMADLLSNLRKQRAQAVNSWKQYLGVHKHIMHYLVTHKKIPRKILFEVNNFLNACSEQISNESAQNETPGIQS</sequence>
<dbReference type="PROSITE" id="PS50056">
    <property type="entry name" value="TYR_PHOSPHATASE_2"/>
    <property type="match status" value="1"/>
</dbReference>
<dbReference type="InterPro" id="IPR029021">
    <property type="entry name" value="Prot-tyrosine_phosphatase-like"/>
</dbReference>
<name>A0A158RBL8_THECL</name>
<organism evidence="6">
    <name type="scientific">Thelazia callipaeda</name>
    <name type="common">Oriental eyeworm</name>
    <name type="synonym">Parasitic nematode</name>
    <dbReference type="NCBI Taxonomy" id="103827"/>
    <lineage>
        <taxon>Eukaryota</taxon>
        <taxon>Metazoa</taxon>
        <taxon>Ecdysozoa</taxon>
        <taxon>Nematoda</taxon>
        <taxon>Chromadorea</taxon>
        <taxon>Rhabditida</taxon>
        <taxon>Spirurina</taxon>
        <taxon>Spiruromorpha</taxon>
        <taxon>Thelazioidea</taxon>
        <taxon>Thelaziidae</taxon>
        <taxon>Thelazia</taxon>
    </lineage>
</organism>
<dbReference type="OMA" id="RYRDIRC"/>
<dbReference type="STRING" id="103827.A0A158RBL8"/>
<dbReference type="EMBL" id="UYYF01004314">
    <property type="protein sequence ID" value="VDN02167.1"/>
    <property type="molecule type" value="Genomic_DNA"/>
</dbReference>
<dbReference type="CDD" id="cd00047">
    <property type="entry name" value="PTPc"/>
    <property type="match status" value="1"/>
</dbReference>
<dbReference type="PROSITE" id="PS00383">
    <property type="entry name" value="TYR_PHOSPHATASE_1"/>
    <property type="match status" value="1"/>
</dbReference>